<reference evidence="3" key="2">
    <citation type="submission" date="2020-09" db="EMBL/GenBank/DDBJ databases">
        <authorList>
            <person name="Sun Q."/>
            <person name="Zhou Y."/>
        </authorList>
    </citation>
    <scope>NUCLEOTIDE SEQUENCE</scope>
    <source>
        <strain evidence="3">CGMCC 1.15794</strain>
    </source>
</reference>
<comment type="caution">
    <text evidence="3">The sequence shown here is derived from an EMBL/GenBank/DDBJ whole genome shotgun (WGS) entry which is preliminary data.</text>
</comment>
<accession>A0A917IE87</accession>
<dbReference type="RefSeq" id="WP_188755981.1">
    <property type="nucleotide sequence ID" value="NZ_BMJY01000006.1"/>
</dbReference>
<evidence type="ECO:0000256" key="2">
    <source>
        <dbReference type="SAM" id="SignalP"/>
    </source>
</evidence>
<feature type="compositionally biased region" description="Low complexity" evidence="1">
    <location>
        <begin position="38"/>
        <end position="57"/>
    </location>
</feature>
<evidence type="ECO:0000313" key="3">
    <source>
        <dbReference type="EMBL" id="GGH44051.1"/>
    </source>
</evidence>
<dbReference type="PROSITE" id="PS51257">
    <property type="entry name" value="PROKAR_LIPOPROTEIN"/>
    <property type="match status" value="1"/>
</dbReference>
<dbReference type="EMBL" id="BMJY01000006">
    <property type="protein sequence ID" value="GGH44051.1"/>
    <property type="molecule type" value="Genomic_DNA"/>
</dbReference>
<proteinExistence type="predicted"/>
<feature type="region of interest" description="Disordered" evidence="1">
    <location>
        <begin position="26"/>
        <end position="64"/>
    </location>
</feature>
<feature type="signal peptide" evidence="2">
    <location>
        <begin position="1"/>
        <end position="24"/>
    </location>
</feature>
<reference evidence="3" key="1">
    <citation type="journal article" date="2014" name="Int. J. Syst. Evol. Microbiol.">
        <title>Complete genome sequence of Corynebacterium casei LMG S-19264T (=DSM 44701T), isolated from a smear-ripened cheese.</title>
        <authorList>
            <consortium name="US DOE Joint Genome Institute (JGI-PGF)"/>
            <person name="Walter F."/>
            <person name="Albersmeier A."/>
            <person name="Kalinowski J."/>
            <person name="Ruckert C."/>
        </authorList>
    </citation>
    <scope>NUCLEOTIDE SEQUENCE</scope>
    <source>
        <strain evidence="3">CGMCC 1.15794</strain>
    </source>
</reference>
<evidence type="ECO:0000256" key="1">
    <source>
        <dbReference type="SAM" id="MobiDB-lite"/>
    </source>
</evidence>
<gene>
    <name evidence="3" type="ORF">GCM10010921_18440</name>
</gene>
<feature type="chain" id="PRO_5038689937" description="Lipoprotein" evidence="2">
    <location>
        <begin position="25"/>
        <end position="164"/>
    </location>
</feature>
<sequence>MRRVLLTLTAILTAVTLTACGAPAAGPDDVPGQPDPEASALAPSTDASAPSAEPSAPAGGGDDRFCEQFNDAVAVNNREHGSVPELLSATNEAFAGIDAPAPAELHDDFVTVRELYAEISELQLAQDWMGIAQWAQSQGEQAAGASERLFTACETPGTLDFGLE</sequence>
<name>A0A917IE87_9MICO</name>
<evidence type="ECO:0008006" key="5">
    <source>
        <dbReference type="Google" id="ProtNLM"/>
    </source>
</evidence>
<keyword evidence="4" id="KW-1185">Reference proteome</keyword>
<protein>
    <recommendedName>
        <fullName evidence="5">Lipoprotein</fullName>
    </recommendedName>
</protein>
<dbReference type="Proteomes" id="UP000657592">
    <property type="component" value="Unassembled WGS sequence"/>
</dbReference>
<evidence type="ECO:0000313" key="4">
    <source>
        <dbReference type="Proteomes" id="UP000657592"/>
    </source>
</evidence>
<organism evidence="3 4">
    <name type="scientific">Microbacterium album</name>
    <dbReference type="NCBI Taxonomy" id="2053191"/>
    <lineage>
        <taxon>Bacteria</taxon>
        <taxon>Bacillati</taxon>
        <taxon>Actinomycetota</taxon>
        <taxon>Actinomycetes</taxon>
        <taxon>Micrococcales</taxon>
        <taxon>Microbacteriaceae</taxon>
        <taxon>Microbacterium</taxon>
    </lineage>
</organism>
<dbReference type="AlphaFoldDB" id="A0A917IE87"/>
<keyword evidence="2" id="KW-0732">Signal</keyword>